<comment type="subunit">
    <text evidence="2 8">Homodimer.</text>
</comment>
<accession>A0A2I7LMH2</accession>
<organism evidence="9 10">
    <name type="scientific">Phaeobacter inhibens</name>
    <dbReference type="NCBI Taxonomy" id="221822"/>
    <lineage>
        <taxon>Bacteria</taxon>
        <taxon>Pseudomonadati</taxon>
        <taxon>Pseudomonadota</taxon>
        <taxon>Alphaproteobacteria</taxon>
        <taxon>Rhodobacterales</taxon>
        <taxon>Roseobacteraceae</taxon>
        <taxon>Phaeobacter</taxon>
    </lineage>
</organism>
<reference evidence="9 10" key="1">
    <citation type="journal article" date="2017" name="Front. Microbiol.">
        <title>Phaeobacter piscinae sp. nov., a species of the Roseobacter group and potential aquaculture probiont.</title>
        <authorList>
            <person name="Sonnenschein E.C."/>
            <person name="Phippen C.B.W."/>
            <person name="Nielsen K.F."/>
            <person name="Mateiu R.V."/>
            <person name="Melchiorsen J."/>
            <person name="Gram L."/>
            <person name="Overmann J."/>
            <person name="Freese H.M."/>
        </authorList>
    </citation>
    <scope>NUCLEOTIDE SEQUENCE [LARGE SCALE GENOMIC DNA]</scope>
    <source>
        <strain evidence="9 10">P88</strain>
    </source>
</reference>
<dbReference type="PROSITE" id="PS00903">
    <property type="entry name" value="CYT_DCMP_DEAMINASES_1"/>
    <property type="match status" value="1"/>
</dbReference>
<feature type="binding site" evidence="8">
    <location>
        <position position="86"/>
    </location>
    <ligand>
        <name>Zn(2+)</name>
        <dbReference type="ChEBI" id="CHEBI:29105"/>
        <note>catalytic</note>
    </ligand>
</feature>
<dbReference type="GO" id="GO:0052717">
    <property type="term" value="F:tRNA-specific adenosine-34 deaminase activity"/>
    <property type="evidence" value="ECO:0007669"/>
    <property type="project" value="UniProtKB-UniRule"/>
</dbReference>
<dbReference type="GO" id="GO:0008270">
    <property type="term" value="F:zinc ion binding"/>
    <property type="evidence" value="ECO:0007669"/>
    <property type="project" value="UniProtKB-UniRule"/>
</dbReference>
<protein>
    <recommendedName>
        <fullName evidence="8">tRNA-specific adenosine deaminase</fullName>
        <ecNumber evidence="8">3.5.4.33</ecNumber>
    </recommendedName>
</protein>
<dbReference type="AlphaFoldDB" id="A0A2I7LMH2"/>
<evidence type="ECO:0000256" key="2">
    <source>
        <dbReference type="ARBA" id="ARBA00011738"/>
    </source>
</evidence>
<feature type="binding site" evidence="8">
    <location>
        <position position="83"/>
    </location>
    <ligand>
        <name>Zn(2+)</name>
        <dbReference type="ChEBI" id="CHEBI:29105"/>
        <note>catalytic</note>
    </ligand>
</feature>
<dbReference type="InterPro" id="IPR002125">
    <property type="entry name" value="CMP_dCMP_dom"/>
</dbReference>
<dbReference type="PROSITE" id="PS51747">
    <property type="entry name" value="CYT_DCMP_DEAMINASES_2"/>
    <property type="match status" value="1"/>
</dbReference>
<gene>
    <name evidence="8 9" type="primary">tadA</name>
    <name evidence="9" type="ORF">PhaeoP88_02260</name>
</gene>
<comment type="catalytic activity">
    <reaction evidence="7 8">
        <text>adenosine(34) in tRNA + H2O + H(+) = inosine(34) in tRNA + NH4(+)</text>
        <dbReference type="Rhea" id="RHEA:43168"/>
        <dbReference type="Rhea" id="RHEA-COMP:10373"/>
        <dbReference type="Rhea" id="RHEA-COMP:10374"/>
        <dbReference type="ChEBI" id="CHEBI:15377"/>
        <dbReference type="ChEBI" id="CHEBI:15378"/>
        <dbReference type="ChEBI" id="CHEBI:28938"/>
        <dbReference type="ChEBI" id="CHEBI:74411"/>
        <dbReference type="ChEBI" id="CHEBI:82852"/>
        <dbReference type="EC" id="3.5.4.33"/>
    </reaction>
</comment>
<sequence>MPFRSHMDVALAEARAAAARGEVPVGAALISPEGQVVARAGNRTRERSDPTAHAEVLVIREACAAAGSERLTGHDLYVTLEPCAMCAAAIAAARIRRVYYGASDPKSGGVAHGACVFSHPQAHHAPEVYEGISAEPAETLLKAFFAARRSGDG</sequence>
<dbReference type="Pfam" id="PF00383">
    <property type="entry name" value="dCMP_cyt_deam_1"/>
    <property type="match status" value="1"/>
</dbReference>
<dbReference type="HAMAP" id="MF_00972">
    <property type="entry name" value="tRNA_aden_deaminase"/>
    <property type="match status" value="1"/>
</dbReference>
<evidence type="ECO:0000256" key="3">
    <source>
        <dbReference type="ARBA" id="ARBA00022694"/>
    </source>
</evidence>
<feature type="binding site" evidence="8">
    <location>
        <position position="53"/>
    </location>
    <ligand>
        <name>Zn(2+)</name>
        <dbReference type="ChEBI" id="CHEBI:29105"/>
        <note>catalytic</note>
    </ligand>
</feature>
<evidence type="ECO:0000256" key="7">
    <source>
        <dbReference type="ARBA" id="ARBA00048045"/>
    </source>
</evidence>
<dbReference type="PANTHER" id="PTHR11079">
    <property type="entry name" value="CYTOSINE DEAMINASE FAMILY MEMBER"/>
    <property type="match status" value="1"/>
</dbReference>
<dbReference type="GeneID" id="57288931"/>
<dbReference type="InterPro" id="IPR016193">
    <property type="entry name" value="Cytidine_deaminase-like"/>
</dbReference>
<dbReference type="SUPFAM" id="SSF53927">
    <property type="entry name" value="Cytidine deaminase-like"/>
    <property type="match status" value="1"/>
</dbReference>
<dbReference type="GO" id="GO:0002100">
    <property type="term" value="P:tRNA wobble adenosine to inosine editing"/>
    <property type="evidence" value="ECO:0007669"/>
    <property type="project" value="UniProtKB-UniRule"/>
</dbReference>
<dbReference type="EC" id="3.5.4.33" evidence="8"/>
<keyword evidence="4 8" id="KW-0479">Metal-binding</keyword>
<name>A0A2I7LMH2_9RHOB</name>
<keyword evidence="3 8" id="KW-0819">tRNA processing</keyword>
<keyword evidence="5 8" id="KW-0378">Hydrolase</keyword>
<evidence type="ECO:0000256" key="6">
    <source>
        <dbReference type="ARBA" id="ARBA00022833"/>
    </source>
</evidence>
<evidence type="ECO:0000256" key="5">
    <source>
        <dbReference type="ARBA" id="ARBA00022801"/>
    </source>
</evidence>
<dbReference type="PANTHER" id="PTHR11079:SF202">
    <property type="entry name" value="TRNA-SPECIFIC ADENOSINE DEAMINASE"/>
    <property type="match status" value="1"/>
</dbReference>
<comment type="function">
    <text evidence="8">Catalyzes the deamination of adenosine to inosine at the wobble position 34 of tRNA(Arg2).</text>
</comment>
<comment type="cofactor">
    <cofactor evidence="8">
        <name>Zn(2+)</name>
        <dbReference type="ChEBI" id="CHEBI:29105"/>
    </cofactor>
    <text evidence="8">Binds 1 zinc ion per subunit.</text>
</comment>
<dbReference type="Gene3D" id="3.40.140.10">
    <property type="entry name" value="Cytidine Deaminase, domain 2"/>
    <property type="match status" value="1"/>
</dbReference>
<dbReference type="RefSeq" id="WP_014875200.1">
    <property type="nucleotide sequence ID" value="NZ_CANLFJ010000012.1"/>
</dbReference>
<evidence type="ECO:0000256" key="4">
    <source>
        <dbReference type="ARBA" id="ARBA00022723"/>
    </source>
</evidence>
<dbReference type="CDD" id="cd01285">
    <property type="entry name" value="nucleoside_deaminase"/>
    <property type="match status" value="1"/>
</dbReference>
<evidence type="ECO:0000313" key="9">
    <source>
        <dbReference type="EMBL" id="AUQ99618.1"/>
    </source>
</evidence>
<evidence type="ECO:0000256" key="1">
    <source>
        <dbReference type="ARBA" id="ARBA00010669"/>
    </source>
</evidence>
<feature type="active site" description="Proton donor" evidence="8">
    <location>
        <position position="55"/>
    </location>
</feature>
<dbReference type="EMBL" id="CP010725">
    <property type="protein sequence ID" value="AUQ99618.1"/>
    <property type="molecule type" value="Genomic_DNA"/>
</dbReference>
<evidence type="ECO:0000313" key="10">
    <source>
        <dbReference type="Proteomes" id="UP000236447"/>
    </source>
</evidence>
<dbReference type="InterPro" id="IPR016192">
    <property type="entry name" value="APOBEC/CMP_deaminase_Zn-bd"/>
</dbReference>
<dbReference type="InterPro" id="IPR028883">
    <property type="entry name" value="tRNA_aden_deaminase"/>
</dbReference>
<evidence type="ECO:0000256" key="8">
    <source>
        <dbReference type="HAMAP-Rule" id="MF_00972"/>
    </source>
</evidence>
<proteinExistence type="inferred from homology"/>
<comment type="similarity">
    <text evidence="1">Belongs to the cytidine and deoxycytidylate deaminase family. ADAT2 subfamily.</text>
</comment>
<reference evidence="9 10" key="2">
    <citation type="journal article" date="2017" name="Genome Biol. Evol.">
        <title>Trajectories and Drivers of Genome Evolution in Surface-Associated Marine Phaeobacter.</title>
        <authorList>
            <person name="Freese H.M."/>
            <person name="Sikorski J."/>
            <person name="Bunk B."/>
            <person name="Scheuner C."/>
            <person name="Meier-Kolthoff J.P."/>
            <person name="Sproer C."/>
            <person name="Gram L."/>
            <person name="Overmann J."/>
        </authorList>
    </citation>
    <scope>NUCLEOTIDE SEQUENCE [LARGE SCALE GENOMIC DNA]</scope>
    <source>
        <strain evidence="9 10">P88</strain>
    </source>
</reference>
<dbReference type="Proteomes" id="UP000236447">
    <property type="component" value="Chromosome"/>
</dbReference>
<keyword evidence="6 8" id="KW-0862">Zinc</keyword>